<dbReference type="FunFam" id="1.10.10.60:FF:000016">
    <property type="entry name" value="Transcriptional activator Myb isoform A"/>
    <property type="match status" value="1"/>
</dbReference>
<keyword evidence="3" id="KW-0805">Transcription regulation</keyword>
<dbReference type="PROSITE" id="PS50090">
    <property type="entry name" value="MYB_LIKE"/>
    <property type="match status" value="3"/>
</dbReference>
<dbReference type="InterPro" id="IPR017930">
    <property type="entry name" value="Myb_dom"/>
</dbReference>
<proteinExistence type="predicted"/>
<dbReference type="Gene3D" id="1.10.10.60">
    <property type="entry name" value="Homeodomain-like"/>
    <property type="match status" value="3"/>
</dbReference>
<dbReference type="PANTHER" id="PTHR45614:SF25">
    <property type="entry name" value="MYB PROTEIN"/>
    <property type="match status" value="1"/>
</dbReference>
<dbReference type="Proteomes" id="UP001300502">
    <property type="component" value="Unassembled WGS sequence"/>
</dbReference>
<dbReference type="SMART" id="SM00717">
    <property type="entry name" value="SANT"/>
    <property type="match status" value="3"/>
</dbReference>
<evidence type="ECO:0000313" key="10">
    <source>
        <dbReference type="EMBL" id="KAK4525752.1"/>
    </source>
</evidence>
<comment type="caution">
    <text evidence="10">The sequence shown here is derived from an EMBL/GenBank/DDBJ whole genome shotgun (WGS) entry which is preliminary data.</text>
</comment>
<feature type="domain" description="Myb-like" evidence="8">
    <location>
        <begin position="93"/>
        <end position="144"/>
    </location>
</feature>
<dbReference type="InterPro" id="IPR009057">
    <property type="entry name" value="Homeodomain-like_sf"/>
</dbReference>
<dbReference type="FunFam" id="1.10.10.60:FF:000010">
    <property type="entry name" value="Transcriptional activator Myb isoform A"/>
    <property type="match status" value="1"/>
</dbReference>
<evidence type="ECO:0000256" key="4">
    <source>
        <dbReference type="ARBA" id="ARBA00023125"/>
    </source>
</evidence>
<organism evidence="10 11">
    <name type="scientific">Galdieria yellowstonensis</name>
    <dbReference type="NCBI Taxonomy" id="3028027"/>
    <lineage>
        <taxon>Eukaryota</taxon>
        <taxon>Rhodophyta</taxon>
        <taxon>Bangiophyceae</taxon>
        <taxon>Galdieriales</taxon>
        <taxon>Galdieriaceae</taxon>
        <taxon>Galdieria</taxon>
    </lineage>
</organism>
<dbReference type="GO" id="GO:0000981">
    <property type="term" value="F:DNA-binding transcription factor activity, RNA polymerase II-specific"/>
    <property type="evidence" value="ECO:0007669"/>
    <property type="project" value="TreeGrafter"/>
</dbReference>
<dbReference type="PROSITE" id="PS51294">
    <property type="entry name" value="HTH_MYB"/>
    <property type="match status" value="3"/>
</dbReference>
<dbReference type="AlphaFoldDB" id="A0AAV9IEH4"/>
<evidence type="ECO:0000256" key="6">
    <source>
        <dbReference type="ARBA" id="ARBA00023242"/>
    </source>
</evidence>
<feature type="domain" description="HTH myb-type" evidence="9">
    <location>
        <begin position="95"/>
        <end position="144"/>
    </location>
</feature>
<keyword evidence="2" id="KW-0677">Repeat</keyword>
<dbReference type="GO" id="GO:0005634">
    <property type="term" value="C:nucleus"/>
    <property type="evidence" value="ECO:0007669"/>
    <property type="project" value="UniProtKB-SubCell"/>
</dbReference>
<dbReference type="SUPFAM" id="SSF46689">
    <property type="entry name" value="Homeodomain-like"/>
    <property type="match status" value="2"/>
</dbReference>
<keyword evidence="11" id="KW-1185">Reference proteome</keyword>
<dbReference type="GO" id="GO:0000978">
    <property type="term" value="F:RNA polymerase II cis-regulatory region sequence-specific DNA binding"/>
    <property type="evidence" value="ECO:0007669"/>
    <property type="project" value="TreeGrafter"/>
</dbReference>
<dbReference type="InterPro" id="IPR050560">
    <property type="entry name" value="MYB_TF"/>
</dbReference>
<sequence>MLPETSEENKSKDASTISSDFRYEDIGLPDGEDYLVDSSSSSTECQTLSREDQTFSSLPHCSSYSDSCSGPAANCQMESSAMEYPMYSSYRRVRRRSKGGWTSEEDEQLKQLVSFYGARNWKKISEHFTNRSDVQCLHRWQKVLNPALNKGPWTETEDKIICEFVKEHGPTKWSHLAKLLPGRIGKQCRERWFNHLNPEINKEPWTPEEEELLVKAHAVLGNRWAELAKLFPGRNDNAIKNHWNSNLRKLRTRERGRQRRRRTMPMTNHPNFMTISQSGQSISNTEEDDESLAAAQSMKISTTTEETLSKEYYADDCKKEPFPCDPFLSSGHPLEETLQRSSPVDLLSSRPTNNHLSLFSPPDLSSQQTTFKSNAEYSSSWFLSHSYLDNSWLESMPSLSSTTEQEPCHQELVFPHYVTDALIDEHYEDIRKESPMKRCYPDISPSAYLIGSSPRYSFKETRLESVETPNRRTKSPLEWNQQPLFDTNTITISSSLGNDAAIGKFYGGDFLALSDKKCIPSKKPTTCDATRTPPILRRRRSMPSQSCCFITPTKTTNHDSMRFSLTSHLQYEPLLDCCNSETPSASKTTPPITGSRTRSLLRDNISPERLLYDATTLLDTPTKRQPFSF</sequence>
<evidence type="ECO:0000256" key="1">
    <source>
        <dbReference type="ARBA" id="ARBA00004123"/>
    </source>
</evidence>
<dbReference type="InterPro" id="IPR001005">
    <property type="entry name" value="SANT/Myb"/>
</dbReference>
<dbReference type="Pfam" id="PF00249">
    <property type="entry name" value="Myb_DNA-binding"/>
    <property type="match status" value="3"/>
</dbReference>
<dbReference type="PANTHER" id="PTHR45614">
    <property type="entry name" value="MYB PROTEIN-RELATED"/>
    <property type="match status" value="1"/>
</dbReference>
<evidence type="ECO:0000259" key="8">
    <source>
        <dbReference type="PROSITE" id="PS50090"/>
    </source>
</evidence>
<evidence type="ECO:0000313" key="11">
    <source>
        <dbReference type="Proteomes" id="UP001300502"/>
    </source>
</evidence>
<keyword evidence="5" id="KW-0804">Transcription</keyword>
<feature type="domain" description="HTH myb-type" evidence="9">
    <location>
        <begin position="201"/>
        <end position="251"/>
    </location>
</feature>
<evidence type="ECO:0000256" key="5">
    <source>
        <dbReference type="ARBA" id="ARBA00023163"/>
    </source>
</evidence>
<name>A0AAV9IEH4_9RHOD</name>
<reference evidence="10 11" key="1">
    <citation type="submission" date="2022-07" db="EMBL/GenBank/DDBJ databases">
        <title>Genome-wide signatures of adaptation to extreme environments.</title>
        <authorList>
            <person name="Cho C.H."/>
            <person name="Yoon H.S."/>
        </authorList>
    </citation>
    <scope>NUCLEOTIDE SEQUENCE [LARGE SCALE GENOMIC DNA]</scope>
    <source>
        <strain evidence="10 11">108.79 E11</strain>
    </source>
</reference>
<feature type="domain" description="HTH myb-type" evidence="9">
    <location>
        <begin position="145"/>
        <end position="200"/>
    </location>
</feature>
<evidence type="ECO:0000256" key="7">
    <source>
        <dbReference type="SAM" id="MobiDB-lite"/>
    </source>
</evidence>
<dbReference type="EMBL" id="JANCYU010000033">
    <property type="protein sequence ID" value="KAK4525752.1"/>
    <property type="molecule type" value="Genomic_DNA"/>
</dbReference>
<evidence type="ECO:0000256" key="2">
    <source>
        <dbReference type="ARBA" id="ARBA00022737"/>
    </source>
</evidence>
<accession>A0AAV9IEH4</accession>
<feature type="region of interest" description="Disordered" evidence="7">
    <location>
        <begin position="1"/>
        <end position="32"/>
    </location>
</feature>
<feature type="domain" description="Myb-like" evidence="8">
    <location>
        <begin position="145"/>
        <end position="196"/>
    </location>
</feature>
<keyword evidence="6" id="KW-0539">Nucleus</keyword>
<gene>
    <name evidence="10" type="ORF">GAYE_SCF16G3661</name>
</gene>
<feature type="domain" description="Myb-like" evidence="8">
    <location>
        <begin position="197"/>
        <end position="247"/>
    </location>
</feature>
<evidence type="ECO:0000256" key="3">
    <source>
        <dbReference type="ARBA" id="ARBA00023015"/>
    </source>
</evidence>
<keyword evidence="4" id="KW-0238">DNA-binding</keyword>
<evidence type="ECO:0000259" key="9">
    <source>
        <dbReference type="PROSITE" id="PS51294"/>
    </source>
</evidence>
<comment type="subcellular location">
    <subcellularLocation>
        <location evidence="1">Nucleus</location>
    </subcellularLocation>
</comment>
<protein>
    <submittedName>
        <fullName evidence="10">Uncharacterized protein</fullName>
    </submittedName>
</protein>
<dbReference type="CDD" id="cd00167">
    <property type="entry name" value="SANT"/>
    <property type="match status" value="3"/>
</dbReference>